<organism evidence="5 6">
    <name type="scientific">Candidatus Endobugula sertula</name>
    <name type="common">Bugula neritina bacterial symbiont</name>
    <dbReference type="NCBI Taxonomy" id="62101"/>
    <lineage>
        <taxon>Bacteria</taxon>
        <taxon>Pseudomonadati</taxon>
        <taxon>Pseudomonadota</taxon>
        <taxon>Gammaproteobacteria</taxon>
        <taxon>Cellvibrionales</taxon>
        <taxon>Cellvibrionaceae</taxon>
        <taxon>Candidatus Endobugula</taxon>
    </lineage>
</organism>
<dbReference type="PROSITE" id="PS50887">
    <property type="entry name" value="GGDEF"/>
    <property type="match status" value="1"/>
</dbReference>
<evidence type="ECO:0000256" key="3">
    <source>
        <dbReference type="ARBA" id="ARBA00034247"/>
    </source>
</evidence>
<dbReference type="GO" id="GO:0005886">
    <property type="term" value="C:plasma membrane"/>
    <property type="evidence" value="ECO:0007669"/>
    <property type="project" value="TreeGrafter"/>
</dbReference>
<comment type="caution">
    <text evidence="5">The sequence shown here is derived from an EMBL/GenBank/DDBJ whole genome shotgun (WGS) entry which is preliminary data.</text>
</comment>
<name>A0A1D2QQ71_9GAMM</name>
<dbReference type="InterPro" id="IPR050469">
    <property type="entry name" value="Diguanylate_Cyclase"/>
</dbReference>
<dbReference type="InterPro" id="IPR000160">
    <property type="entry name" value="GGDEF_dom"/>
</dbReference>
<dbReference type="GO" id="GO:1902201">
    <property type="term" value="P:negative regulation of bacterial-type flagellum-dependent cell motility"/>
    <property type="evidence" value="ECO:0007669"/>
    <property type="project" value="TreeGrafter"/>
</dbReference>
<evidence type="ECO:0000313" key="5">
    <source>
        <dbReference type="EMBL" id="ODS23739.1"/>
    </source>
</evidence>
<dbReference type="InterPro" id="IPR043128">
    <property type="entry name" value="Rev_trsase/Diguanyl_cyclase"/>
</dbReference>
<dbReference type="PANTHER" id="PTHR45138:SF9">
    <property type="entry name" value="DIGUANYLATE CYCLASE DGCM-RELATED"/>
    <property type="match status" value="1"/>
</dbReference>
<evidence type="ECO:0000259" key="4">
    <source>
        <dbReference type="PROSITE" id="PS50887"/>
    </source>
</evidence>
<comment type="cofactor">
    <cofactor evidence="1">
        <name>Mg(2+)</name>
        <dbReference type="ChEBI" id="CHEBI:18420"/>
    </cofactor>
</comment>
<dbReference type="Gene3D" id="3.30.70.270">
    <property type="match status" value="1"/>
</dbReference>
<dbReference type="SUPFAM" id="SSF55073">
    <property type="entry name" value="Nucleotide cyclase"/>
    <property type="match status" value="1"/>
</dbReference>
<dbReference type="NCBIfam" id="TIGR00254">
    <property type="entry name" value="GGDEF"/>
    <property type="match status" value="1"/>
</dbReference>
<proteinExistence type="predicted"/>
<protein>
    <recommendedName>
        <fullName evidence="2">diguanylate cyclase</fullName>
        <ecNumber evidence="2">2.7.7.65</ecNumber>
    </recommendedName>
</protein>
<evidence type="ECO:0000256" key="2">
    <source>
        <dbReference type="ARBA" id="ARBA00012528"/>
    </source>
</evidence>
<reference evidence="5 6" key="1">
    <citation type="journal article" date="2016" name="Appl. Environ. Microbiol.">
        <title>Lack of Overt Genome Reduction in the Bryostatin-Producing Bryozoan Symbiont "Candidatus Endobugula sertula".</title>
        <authorList>
            <person name="Miller I.J."/>
            <person name="Vanee N."/>
            <person name="Fong S.S."/>
            <person name="Lim-Fong G.E."/>
            <person name="Kwan J.C."/>
        </authorList>
    </citation>
    <scope>NUCLEOTIDE SEQUENCE [LARGE SCALE GENOMIC DNA]</scope>
    <source>
        <strain evidence="5">AB1-4</strain>
    </source>
</reference>
<dbReference type="PANTHER" id="PTHR45138">
    <property type="entry name" value="REGULATORY COMPONENTS OF SENSORY TRANSDUCTION SYSTEM"/>
    <property type="match status" value="1"/>
</dbReference>
<dbReference type="GO" id="GO:0052621">
    <property type="term" value="F:diguanylate cyclase activity"/>
    <property type="evidence" value="ECO:0007669"/>
    <property type="project" value="UniProtKB-EC"/>
</dbReference>
<accession>A0A1D2QQ71</accession>
<dbReference type="SMART" id="SM00267">
    <property type="entry name" value="GGDEF"/>
    <property type="match status" value="1"/>
</dbReference>
<dbReference type="EMBL" id="MDLC01000022">
    <property type="protein sequence ID" value="ODS23739.1"/>
    <property type="molecule type" value="Genomic_DNA"/>
</dbReference>
<evidence type="ECO:0000313" key="6">
    <source>
        <dbReference type="Proteomes" id="UP000242502"/>
    </source>
</evidence>
<dbReference type="EC" id="2.7.7.65" evidence="2"/>
<gene>
    <name evidence="5" type="ORF">AB835_07480</name>
</gene>
<dbReference type="Proteomes" id="UP000242502">
    <property type="component" value="Unassembled WGS sequence"/>
</dbReference>
<dbReference type="FunFam" id="3.30.70.270:FF:000001">
    <property type="entry name" value="Diguanylate cyclase domain protein"/>
    <property type="match status" value="1"/>
</dbReference>
<dbReference type="GO" id="GO:0043709">
    <property type="term" value="P:cell adhesion involved in single-species biofilm formation"/>
    <property type="evidence" value="ECO:0007669"/>
    <property type="project" value="TreeGrafter"/>
</dbReference>
<dbReference type="CDD" id="cd01949">
    <property type="entry name" value="GGDEF"/>
    <property type="match status" value="1"/>
</dbReference>
<dbReference type="InterPro" id="IPR029787">
    <property type="entry name" value="Nucleotide_cyclase"/>
</dbReference>
<feature type="domain" description="GGDEF" evidence="4">
    <location>
        <begin position="152"/>
        <end position="287"/>
    </location>
</feature>
<comment type="catalytic activity">
    <reaction evidence="3">
        <text>2 GTP = 3',3'-c-di-GMP + 2 diphosphate</text>
        <dbReference type="Rhea" id="RHEA:24898"/>
        <dbReference type="ChEBI" id="CHEBI:33019"/>
        <dbReference type="ChEBI" id="CHEBI:37565"/>
        <dbReference type="ChEBI" id="CHEBI:58805"/>
        <dbReference type="EC" id="2.7.7.65"/>
    </reaction>
</comment>
<sequence length="287" mass="32775">MHELLEQQQESSIQLKLTSLLQTTLKLEPLMELFFGQVQHLLKIHSCHYSHQKKLIDIQLGKVNTHTADYSLNLENHYLGNIIFSRKQRFTEAELLQIESLLGILVYPLRNALNYRDAIQQALHDPLTGLGNRGALEHTINHQWQMSQRYEQHFSVLMIDIDYFKRVNDTYGHAVGDKVLKEVAKTITTTTRQTDLSYRYGGEEFLVILNKSQPLGAGIIAERIRENISTLDIAVDDTGLNTIKVTASVGGSTSHETDSSQTLMQQADEALYYAKKTGRDRVEFFKK</sequence>
<evidence type="ECO:0000256" key="1">
    <source>
        <dbReference type="ARBA" id="ARBA00001946"/>
    </source>
</evidence>
<dbReference type="STRING" id="62101.AB835_07480"/>
<dbReference type="Pfam" id="PF00990">
    <property type="entry name" value="GGDEF"/>
    <property type="match status" value="1"/>
</dbReference>
<dbReference type="AlphaFoldDB" id="A0A1D2QQ71"/>